<comment type="caution">
    <text evidence="2">The sequence shown here is derived from an EMBL/GenBank/DDBJ whole genome shotgun (WGS) entry which is preliminary data.</text>
</comment>
<sequence length="253" mass="28381">MIHSIKLVGAMQMSCFEGAFVINLDSRPDRWARMEANLAAVGITAERFPAVGVADLGPDQPPLALRAFLQRVDGPRPTAEHKLLTTWACMHSHLAIIKQAQQLGLSAVLILEDDCEFEPYTSVVLKRACEQLQHRSWDVCYLGGTLKKGGVHKAVSANLLAVSRVRLAHAYIVNSSVYDRILDEAPASGLPIDWYYSERLLPSINAYMVRPLLAQQRLMDVSDIEQVERKPKIKTRQALQRWLAILRYGRPDL</sequence>
<evidence type="ECO:0000313" key="2">
    <source>
        <dbReference type="EMBL" id="MDA7084921.1"/>
    </source>
</evidence>
<dbReference type="RefSeq" id="WP_271345867.1">
    <property type="nucleotide sequence ID" value="NZ_JAQJZJ010000001.1"/>
</dbReference>
<dbReference type="EMBL" id="JAQJZJ010000001">
    <property type="protein sequence ID" value="MDA7084921.1"/>
    <property type="molecule type" value="Genomic_DNA"/>
</dbReference>
<dbReference type="InterPro" id="IPR002654">
    <property type="entry name" value="Glyco_trans_25"/>
</dbReference>
<keyword evidence="3" id="KW-1185">Reference proteome</keyword>
<gene>
    <name evidence="2" type="ORF">PH586_00775</name>
</gene>
<reference evidence="2 3" key="1">
    <citation type="submission" date="2023-01" db="EMBL/GenBank/DDBJ databases">
        <title>Pseudomonas SA3-5T sp. nov., isolated from tidal flat sediment.</title>
        <authorList>
            <person name="Kim H.S."/>
            <person name="Kim J.-S."/>
            <person name="Suh M.K."/>
            <person name="Eom M.K."/>
            <person name="Lee J.-S."/>
        </authorList>
    </citation>
    <scope>NUCLEOTIDE SEQUENCE [LARGE SCALE GENOMIC DNA]</scope>
    <source>
        <strain evidence="2 3">SA3-5</strain>
    </source>
</reference>
<evidence type="ECO:0000259" key="1">
    <source>
        <dbReference type="Pfam" id="PF01755"/>
    </source>
</evidence>
<organism evidence="2 3">
    <name type="scientific">Pseudomonas aestuarii</name>
    <dbReference type="NCBI Taxonomy" id="3018340"/>
    <lineage>
        <taxon>Bacteria</taxon>
        <taxon>Pseudomonadati</taxon>
        <taxon>Pseudomonadota</taxon>
        <taxon>Gammaproteobacteria</taxon>
        <taxon>Pseudomonadales</taxon>
        <taxon>Pseudomonadaceae</taxon>
        <taxon>Pseudomonas</taxon>
    </lineage>
</organism>
<name>A0ABT4X9F0_9PSED</name>
<accession>A0ABT4X9F0</accession>
<feature type="domain" description="Glycosyl transferase family 25" evidence="1">
    <location>
        <begin position="19"/>
        <end position="133"/>
    </location>
</feature>
<dbReference type="CDD" id="cd06532">
    <property type="entry name" value="Glyco_transf_25"/>
    <property type="match status" value="1"/>
</dbReference>
<dbReference type="Pfam" id="PF01755">
    <property type="entry name" value="Glyco_transf_25"/>
    <property type="match status" value="1"/>
</dbReference>
<evidence type="ECO:0000313" key="3">
    <source>
        <dbReference type="Proteomes" id="UP001212042"/>
    </source>
</evidence>
<protein>
    <submittedName>
        <fullName evidence="2">Glycosyltransferase family 25 protein</fullName>
    </submittedName>
</protein>
<dbReference type="Proteomes" id="UP001212042">
    <property type="component" value="Unassembled WGS sequence"/>
</dbReference>
<proteinExistence type="predicted"/>